<feature type="compositionally biased region" description="Basic and acidic residues" evidence="3">
    <location>
        <begin position="198"/>
        <end position="209"/>
    </location>
</feature>
<evidence type="ECO:0000313" key="4">
    <source>
        <dbReference type="Proteomes" id="UP000085678"/>
    </source>
</evidence>
<dbReference type="GO" id="GO:0000470">
    <property type="term" value="P:maturation of LSU-rRNA"/>
    <property type="evidence" value="ECO:0007669"/>
    <property type="project" value="TreeGrafter"/>
</dbReference>
<evidence type="ECO:0000256" key="3">
    <source>
        <dbReference type="SAM" id="MobiDB-lite"/>
    </source>
</evidence>
<proteinExistence type="inferred from homology"/>
<comment type="similarity">
    <text evidence="1">Belongs to the RRP15 family.</text>
</comment>
<dbReference type="AlphaFoldDB" id="A0A1S3JM81"/>
<dbReference type="GO" id="GO:0030687">
    <property type="term" value="C:preribosome, large subunit precursor"/>
    <property type="evidence" value="ECO:0007669"/>
    <property type="project" value="TreeGrafter"/>
</dbReference>
<evidence type="ECO:0000256" key="2">
    <source>
        <dbReference type="ARBA" id="ARBA00017475"/>
    </source>
</evidence>
<dbReference type="PANTHER" id="PTHR13245:SF14">
    <property type="entry name" value="RRP15-LIKE PROTEIN"/>
    <property type="match status" value="1"/>
</dbReference>
<dbReference type="GeneID" id="106174459"/>
<reference evidence="5" key="1">
    <citation type="submission" date="2025-08" db="UniProtKB">
        <authorList>
            <consortium name="RefSeq"/>
        </authorList>
    </citation>
    <scope>IDENTIFICATION</scope>
    <source>
        <tissue evidence="5">Gonads</tissue>
    </source>
</reference>
<dbReference type="Pfam" id="PF07890">
    <property type="entry name" value="Rrp15p"/>
    <property type="match status" value="1"/>
</dbReference>
<dbReference type="GO" id="GO:0000460">
    <property type="term" value="P:maturation of 5.8S rRNA"/>
    <property type="evidence" value="ECO:0007669"/>
    <property type="project" value="TreeGrafter"/>
</dbReference>
<dbReference type="Proteomes" id="UP000085678">
    <property type="component" value="Unplaced"/>
</dbReference>
<protein>
    <recommendedName>
        <fullName evidence="2">RRP15-like protein</fullName>
    </recommendedName>
</protein>
<accession>A0A1S3JM81</accession>
<name>A0A1S3JM81_LINAN</name>
<keyword evidence="4" id="KW-1185">Reference proteome</keyword>
<dbReference type="PANTHER" id="PTHR13245">
    <property type="entry name" value="RRP15-LIKE PROTEIN"/>
    <property type="match status" value="1"/>
</dbReference>
<evidence type="ECO:0000313" key="5">
    <source>
        <dbReference type="RefSeq" id="XP_013411482.1"/>
    </source>
</evidence>
<dbReference type="RefSeq" id="XP_013411482.1">
    <property type="nucleotide sequence ID" value="XM_013556028.1"/>
</dbReference>
<feature type="region of interest" description="Disordered" evidence="3">
    <location>
        <begin position="1"/>
        <end position="29"/>
    </location>
</feature>
<dbReference type="OrthoDB" id="20949at2759"/>
<dbReference type="InterPro" id="IPR012459">
    <property type="entry name" value="Rrp15"/>
</dbReference>
<gene>
    <name evidence="5" type="primary">LOC106174459</name>
</gene>
<organism evidence="4 5">
    <name type="scientific">Lingula anatina</name>
    <name type="common">Brachiopod</name>
    <name type="synonym">Lingula unguis</name>
    <dbReference type="NCBI Taxonomy" id="7574"/>
    <lineage>
        <taxon>Eukaryota</taxon>
        <taxon>Metazoa</taxon>
        <taxon>Spiralia</taxon>
        <taxon>Lophotrochozoa</taxon>
        <taxon>Brachiopoda</taxon>
        <taxon>Linguliformea</taxon>
        <taxon>Lingulata</taxon>
        <taxon>Lingulida</taxon>
        <taxon>Linguloidea</taxon>
        <taxon>Lingulidae</taxon>
        <taxon>Lingula</taxon>
    </lineage>
</organism>
<feature type="region of interest" description="Disordered" evidence="3">
    <location>
        <begin position="159"/>
        <end position="224"/>
    </location>
</feature>
<evidence type="ECO:0000256" key="1">
    <source>
        <dbReference type="ARBA" id="ARBA00007462"/>
    </source>
</evidence>
<feature type="compositionally biased region" description="Basic and acidic residues" evidence="3">
    <location>
        <begin position="159"/>
        <end position="176"/>
    </location>
</feature>
<sequence length="252" mass="28617">MHYIVNDGPSGTEVEELENKSNGLVENGNKKSTAVGWADAMTKILQKQIPKSKPVILAKAKTDKQIYLNKRTIENKTDVDSDLAVDSKNKAVTRTVKEKIREEQAEIRERKLKKRLWEEMNRVKPDILEKEKERSLQRIAQRGVVQLFNAVRKQQKDLEDKLKEAGSTEGKREKVMKSVTPGAFLDVLKGTESSKGAKKGDSKKAKMELDVPTTEPESPSWKVLRDDFMMGAKMKDWDQKADSDDNDDNEKS</sequence>